<organism evidence="6 7">
    <name type="scientific">Methylophaga muralis</name>
    <dbReference type="NCBI Taxonomy" id="291169"/>
    <lineage>
        <taxon>Bacteria</taxon>
        <taxon>Pseudomonadati</taxon>
        <taxon>Pseudomonadota</taxon>
        <taxon>Gammaproteobacteria</taxon>
        <taxon>Thiotrichales</taxon>
        <taxon>Piscirickettsiaceae</taxon>
        <taxon>Methylophaga</taxon>
    </lineage>
</organism>
<dbReference type="EC" id="3.5.2.10" evidence="6"/>
<evidence type="ECO:0000256" key="2">
    <source>
        <dbReference type="ARBA" id="ARBA00022723"/>
    </source>
</evidence>
<dbReference type="GO" id="GO:0047789">
    <property type="term" value="F:creatininase activity"/>
    <property type="evidence" value="ECO:0007669"/>
    <property type="project" value="UniProtKB-EC"/>
</dbReference>
<comment type="cofactor">
    <cofactor evidence="1">
        <name>Zn(2+)</name>
        <dbReference type="ChEBI" id="CHEBI:29105"/>
    </cofactor>
</comment>
<keyword evidence="3 6" id="KW-0378">Hydrolase</keyword>
<sequence length="167" mass="18218">MYELNQMTWEEVADAVKNGVDTALLPVGATEQHGPHMGCGMDSAIADTLCREVAKNTPVFLLPTLPYGCSIGHSKRWPGTMALNPKTLIDVISDIGDWVVSSGIKRLLLINGHVTNAAPLRCALEMLRARHDDLMIGLINTAQISDRVKKAHHDDAEDWHANQAETA</sequence>
<dbReference type="GO" id="GO:0009231">
    <property type="term" value="P:riboflavin biosynthetic process"/>
    <property type="evidence" value="ECO:0007669"/>
    <property type="project" value="TreeGrafter"/>
</dbReference>
<dbReference type="EMBL" id="MCRI01000020">
    <property type="protein sequence ID" value="ODN66384.1"/>
    <property type="molecule type" value="Genomic_DNA"/>
</dbReference>
<name>A0A1E3GQT9_9GAMM</name>
<protein>
    <submittedName>
        <fullName evidence="6">Creatinine amidohydrolase</fullName>
        <ecNumber evidence="6">3.5.2.10</ecNumber>
    </submittedName>
</protein>
<dbReference type="Pfam" id="PF02633">
    <property type="entry name" value="Creatininase"/>
    <property type="match status" value="1"/>
</dbReference>
<reference evidence="6 7" key="1">
    <citation type="submission" date="2016-07" db="EMBL/GenBank/DDBJ databases">
        <title>Draft Genome Sequence of Methylophaga muralis Bur 1.</title>
        <authorList>
            <person name="Vasilenko O.V."/>
            <person name="Doronina N.V."/>
            <person name="Shmareva M.N."/>
            <person name="Tarlachkov S.V."/>
            <person name="Mustakhimov I."/>
            <person name="Trotsenko Y.A."/>
        </authorList>
    </citation>
    <scope>NUCLEOTIDE SEQUENCE [LARGE SCALE GENOMIC DNA]</scope>
    <source>
        <strain evidence="6 7">Bur 1</strain>
    </source>
</reference>
<evidence type="ECO:0000313" key="6">
    <source>
        <dbReference type="EMBL" id="ODN66384.1"/>
    </source>
</evidence>
<evidence type="ECO:0000313" key="7">
    <source>
        <dbReference type="Proteomes" id="UP000094379"/>
    </source>
</evidence>
<evidence type="ECO:0000256" key="4">
    <source>
        <dbReference type="ARBA" id="ARBA00022833"/>
    </source>
</evidence>
<comment type="similarity">
    <text evidence="5">Belongs to the creatininase superfamily.</text>
</comment>
<evidence type="ECO:0000256" key="1">
    <source>
        <dbReference type="ARBA" id="ARBA00001947"/>
    </source>
</evidence>
<dbReference type="SUPFAM" id="SSF102215">
    <property type="entry name" value="Creatininase"/>
    <property type="match status" value="1"/>
</dbReference>
<dbReference type="Proteomes" id="UP000094379">
    <property type="component" value="Unassembled WGS sequence"/>
</dbReference>
<dbReference type="Gene3D" id="3.40.50.10310">
    <property type="entry name" value="Creatininase"/>
    <property type="match status" value="1"/>
</dbReference>
<dbReference type="PANTHER" id="PTHR35005">
    <property type="entry name" value="3-DEHYDRO-SCYLLO-INOSOSE HYDROLASE"/>
    <property type="match status" value="1"/>
</dbReference>
<dbReference type="AlphaFoldDB" id="A0A1E3GQT9"/>
<dbReference type="InterPro" id="IPR003785">
    <property type="entry name" value="Creatininase/forma_Hydrolase"/>
</dbReference>
<dbReference type="PATRIC" id="fig|291169.3.peg.1867"/>
<keyword evidence="7" id="KW-1185">Reference proteome</keyword>
<dbReference type="PANTHER" id="PTHR35005:SF1">
    <property type="entry name" value="2-AMINO-5-FORMYLAMINO-6-RIBOSYLAMINOPYRIMIDIN-4(3H)-ONE 5'-MONOPHOSPHATE DEFORMYLASE"/>
    <property type="match status" value="1"/>
</dbReference>
<dbReference type="GO" id="GO:0046872">
    <property type="term" value="F:metal ion binding"/>
    <property type="evidence" value="ECO:0007669"/>
    <property type="project" value="UniProtKB-KW"/>
</dbReference>
<dbReference type="STRING" id="291169.A9E74_01857"/>
<accession>A0A1E3GQT9</accession>
<evidence type="ECO:0000256" key="3">
    <source>
        <dbReference type="ARBA" id="ARBA00022801"/>
    </source>
</evidence>
<keyword evidence="4" id="KW-0862">Zinc</keyword>
<keyword evidence="2" id="KW-0479">Metal-binding</keyword>
<comment type="caution">
    <text evidence="6">The sequence shown here is derived from an EMBL/GenBank/DDBJ whole genome shotgun (WGS) entry which is preliminary data.</text>
</comment>
<dbReference type="GO" id="GO:0016811">
    <property type="term" value="F:hydrolase activity, acting on carbon-nitrogen (but not peptide) bonds, in linear amides"/>
    <property type="evidence" value="ECO:0007669"/>
    <property type="project" value="TreeGrafter"/>
</dbReference>
<evidence type="ECO:0000256" key="5">
    <source>
        <dbReference type="ARBA" id="ARBA00024029"/>
    </source>
</evidence>
<gene>
    <name evidence="6" type="primary">crnA</name>
    <name evidence="6" type="ORF">A9E74_01857</name>
</gene>
<proteinExistence type="inferred from homology"/>
<dbReference type="InterPro" id="IPR024087">
    <property type="entry name" value="Creatininase-like_sf"/>
</dbReference>